<feature type="region of interest" description="Disordered" evidence="1">
    <location>
        <begin position="1"/>
        <end position="54"/>
    </location>
</feature>
<sequence length="54" mass="5953">MALASSRQPAYLHPTGYQATYTQTPPPPQQPLSPLQATQQTQHTHQTPTNPSQQ</sequence>
<dbReference type="GeneID" id="54484219"/>
<name>A0A6A6WMI6_9PEZI</name>
<dbReference type="RefSeq" id="XP_033605881.1">
    <property type="nucleotide sequence ID" value="XM_033743165.1"/>
</dbReference>
<evidence type="ECO:0000313" key="3">
    <source>
        <dbReference type="Proteomes" id="UP000799437"/>
    </source>
</evidence>
<reference evidence="2" key="1">
    <citation type="journal article" date="2020" name="Stud. Mycol.">
        <title>101 Dothideomycetes genomes: a test case for predicting lifestyles and emergence of pathogens.</title>
        <authorList>
            <person name="Haridas S."/>
            <person name="Albert R."/>
            <person name="Binder M."/>
            <person name="Bloem J."/>
            <person name="Labutti K."/>
            <person name="Salamov A."/>
            <person name="Andreopoulos B."/>
            <person name="Baker S."/>
            <person name="Barry K."/>
            <person name="Bills G."/>
            <person name="Bluhm B."/>
            <person name="Cannon C."/>
            <person name="Castanera R."/>
            <person name="Culley D."/>
            <person name="Daum C."/>
            <person name="Ezra D."/>
            <person name="Gonzalez J."/>
            <person name="Henrissat B."/>
            <person name="Kuo A."/>
            <person name="Liang C."/>
            <person name="Lipzen A."/>
            <person name="Lutzoni F."/>
            <person name="Magnuson J."/>
            <person name="Mondo S."/>
            <person name="Nolan M."/>
            <person name="Ohm R."/>
            <person name="Pangilinan J."/>
            <person name="Park H.-J."/>
            <person name="Ramirez L."/>
            <person name="Alfaro M."/>
            <person name="Sun H."/>
            <person name="Tritt A."/>
            <person name="Yoshinaga Y."/>
            <person name="Zwiers L.-H."/>
            <person name="Turgeon B."/>
            <person name="Goodwin S."/>
            <person name="Spatafora J."/>
            <person name="Crous P."/>
            <person name="Grigoriev I."/>
        </authorList>
    </citation>
    <scope>NUCLEOTIDE SEQUENCE</scope>
    <source>
        <strain evidence="2">CBS 121739</strain>
    </source>
</reference>
<evidence type="ECO:0000256" key="1">
    <source>
        <dbReference type="SAM" id="MobiDB-lite"/>
    </source>
</evidence>
<dbReference type="Proteomes" id="UP000799437">
    <property type="component" value="Unassembled WGS sequence"/>
</dbReference>
<gene>
    <name evidence="2" type="ORF">EJ05DRAFT_472337</name>
</gene>
<keyword evidence="3" id="KW-1185">Reference proteome</keyword>
<dbReference type="AlphaFoldDB" id="A0A6A6WMI6"/>
<proteinExistence type="predicted"/>
<protein>
    <submittedName>
        <fullName evidence="2">Uncharacterized protein</fullName>
    </submittedName>
</protein>
<accession>A0A6A6WMI6</accession>
<organism evidence="2 3">
    <name type="scientific">Pseudovirgaria hyperparasitica</name>
    <dbReference type="NCBI Taxonomy" id="470096"/>
    <lineage>
        <taxon>Eukaryota</taxon>
        <taxon>Fungi</taxon>
        <taxon>Dikarya</taxon>
        <taxon>Ascomycota</taxon>
        <taxon>Pezizomycotina</taxon>
        <taxon>Dothideomycetes</taxon>
        <taxon>Dothideomycetes incertae sedis</taxon>
        <taxon>Acrospermales</taxon>
        <taxon>Acrospermaceae</taxon>
        <taxon>Pseudovirgaria</taxon>
    </lineage>
</organism>
<dbReference type="EMBL" id="ML996565">
    <property type="protein sequence ID" value="KAF2763430.1"/>
    <property type="molecule type" value="Genomic_DNA"/>
</dbReference>
<evidence type="ECO:0000313" key="2">
    <source>
        <dbReference type="EMBL" id="KAF2763430.1"/>
    </source>
</evidence>
<feature type="compositionally biased region" description="Low complexity" evidence="1">
    <location>
        <begin position="32"/>
        <end position="54"/>
    </location>
</feature>
<feature type="compositionally biased region" description="Low complexity" evidence="1">
    <location>
        <begin position="14"/>
        <end position="23"/>
    </location>
</feature>